<dbReference type="InterPro" id="IPR008794">
    <property type="entry name" value="Pro_racemase_fam"/>
</dbReference>
<sequence length="333" mass="36614">MTRHIFECIDGHTCGNPIRIVKTGAPPLRGETMAEKREHFIRDYDWIRRALMFEPRGHDIMSGLFFYPSRRPEVDIGIVFIEVDGCLPMCGHGTIGAATLGVEEGLIKPKREGQIVIEVPAGIVEASYERNGDFVESVRLTNVASYLHAVDVKIDVPGLGQLIVDVAFGGNFFAIIEPQRNWQGFENFTGGAIVRWSPLIRELVQEAVQPTHPLIANAQGISHVMWCDGPKDPRAHGRSAAFYGEKAIDRSPCGTGSSARIAHLFGKGRLSVGDTYINESLIGTLYDCRIEKAADIAGRPGIIPSIAGWARLTGYNTLIVDDRDPLKHGFQLI</sequence>
<comment type="similarity">
    <text evidence="1">Belongs to the proline racemase family.</text>
</comment>
<evidence type="ECO:0000256" key="2">
    <source>
        <dbReference type="ARBA" id="ARBA00023235"/>
    </source>
</evidence>
<dbReference type="SFLD" id="SFLDS00028">
    <property type="entry name" value="Proline_Racemase"/>
    <property type="match status" value="1"/>
</dbReference>
<accession>A0A2V3UI79</accession>
<dbReference type="FunFam" id="3.10.310.10:FF:000005">
    <property type="entry name" value="Proline racemase"/>
    <property type="match status" value="1"/>
</dbReference>
<dbReference type="AlphaFoldDB" id="A0A2V3UI79"/>
<dbReference type="RefSeq" id="WP_110373073.1">
    <property type="nucleotide sequence ID" value="NZ_JAHBRY010000001.1"/>
</dbReference>
<evidence type="ECO:0000313" key="5">
    <source>
        <dbReference type="EMBL" id="PXW65075.1"/>
    </source>
</evidence>
<keyword evidence="6" id="KW-1185">Reference proteome</keyword>
<proteinExistence type="inferred from homology"/>
<evidence type="ECO:0000256" key="1">
    <source>
        <dbReference type="ARBA" id="ARBA00007529"/>
    </source>
</evidence>
<comment type="catalytic activity">
    <reaction evidence="3">
        <text>trans-4-hydroxy-L-proline = cis-4-hydroxy-D-proline</text>
        <dbReference type="Rhea" id="RHEA:21152"/>
        <dbReference type="ChEBI" id="CHEBI:57690"/>
        <dbReference type="ChEBI" id="CHEBI:58375"/>
        <dbReference type="EC" id="5.1.1.8"/>
    </reaction>
</comment>
<evidence type="ECO:0000256" key="3">
    <source>
        <dbReference type="ARBA" id="ARBA00035826"/>
    </source>
</evidence>
<dbReference type="PANTHER" id="PTHR33442">
    <property type="entry name" value="TRANS-3-HYDROXY-L-PROLINE DEHYDRATASE"/>
    <property type="match status" value="1"/>
</dbReference>
<dbReference type="Gene3D" id="3.10.310.10">
    <property type="entry name" value="Diaminopimelate Epimerase, Chain A, domain 1"/>
    <property type="match status" value="2"/>
</dbReference>
<comment type="caution">
    <text evidence="5">The sequence shown here is derived from an EMBL/GenBank/DDBJ whole genome shotgun (WGS) entry which is preliminary data.</text>
</comment>
<keyword evidence="2" id="KW-0413">Isomerase</keyword>
<dbReference type="PIRSF" id="PIRSF029792">
    <property type="entry name" value="Pro_racemase"/>
    <property type="match status" value="1"/>
</dbReference>
<dbReference type="Pfam" id="PF05544">
    <property type="entry name" value="Pro_racemase"/>
    <property type="match status" value="1"/>
</dbReference>
<dbReference type="EMBL" id="QJJK01000001">
    <property type="protein sequence ID" value="PXW65075.1"/>
    <property type="molecule type" value="Genomic_DNA"/>
</dbReference>
<dbReference type="NCBIfam" id="NF010578">
    <property type="entry name" value="PRK13971.1"/>
    <property type="match status" value="1"/>
</dbReference>
<dbReference type="EC" id="5.1.1.8" evidence="4"/>
<dbReference type="SUPFAM" id="SSF54506">
    <property type="entry name" value="Diaminopimelate epimerase-like"/>
    <property type="match status" value="1"/>
</dbReference>
<protein>
    <recommendedName>
        <fullName evidence="4">4-hydroxyproline epimerase</fullName>
        <ecNumber evidence="4">5.1.1.8</ecNumber>
    </recommendedName>
</protein>
<gene>
    <name evidence="5" type="ORF">C7450_101838</name>
</gene>
<organism evidence="5 6">
    <name type="scientific">Chelatococcus asaccharovorans</name>
    <dbReference type="NCBI Taxonomy" id="28210"/>
    <lineage>
        <taxon>Bacteria</taxon>
        <taxon>Pseudomonadati</taxon>
        <taxon>Pseudomonadota</taxon>
        <taxon>Alphaproteobacteria</taxon>
        <taxon>Hyphomicrobiales</taxon>
        <taxon>Chelatococcaceae</taxon>
        <taxon>Chelatococcus</taxon>
    </lineage>
</organism>
<dbReference type="GO" id="GO:0047580">
    <property type="term" value="F:4-hydroxyproline epimerase activity"/>
    <property type="evidence" value="ECO:0007669"/>
    <property type="project" value="UniProtKB-EC"/>
</dbReference>
<name>A0A2V3UI79_9HYPH</name>
<evidence type="ECO:0000313" key="6">
    <source>
        <dbReference type="Proteomes" id="UP000248021"/>
    </source>
</evidence>
<evidence type="ECO:0000256" key="4">
    <source>
        <dbReference type="ARBA" id="ARBA00039135"/>
    </source>
</evidence>
<dbReference type="Proteomes" id="UP000248021">
    <property type="component" value="Unassembled WGS sequence"/>
</dbReference>
<dbReference type="OrthoDB" id="181267at2"/>
<reference evidence="5 6" key="1">
    <citation type="submission" date="2018-05" db="EMBL/GenBank/DDBJ databases">
        <title>Genomic Encyclopedia of Type Strains, Phase IV (KMG-IV): sequencing the most valuable type-strain genomes for metagenomic binning, comparative biology and taxonomic classification.</title>
        <authorList>
            <person name="Goeker M."/>
        </authorList>
    </citation>
    <scope>NUCLEOTIDE SEQUENCE [LARGE SCALE GENOMIC DNA]</scope>
    <source>
        <strain evidence="5 6">DSM 6462</strain>
    </source>
</reference>
<dbReference type="PANTHER" id="PTHR33442:SF1">
    <property type="entry name" value="TRANS-3-HYDROXY-L-PROLINE DEHYDRATASE"/>
    <property type="match status" value="1"/>
</dbReference>